<sequence length="88" mass="9019">MEIERAREDVVVAASAGVSTVAVAILSRFVSEITVGSLPSLAPLAVYFAYLFTRKGGPYGPIDTPRNWAALAVAVGVVVLAVGTTGAI</sequence>
<keyword evidence="4" id="KW-1185">Reference proteome</keyword>
<evidence type="ECO:0000256" key="1">
    <source>
        <dbReference type="SAM" id="Phobius"/>
    </source>
</evidence>
<keyword evidence="1" id="KW-1133">Transmembrane helix</keyword>
<protein>
    <recommendedName>
        <fullName evidence="2">DUF8049 domain-containing protein</fullName>
    </recommendedName>
</protein>
<feature type="domain" description="DUF8049" evidence="2">
    <location>
        <begin position="1"/>
        <end position="83"/>
    </location>
</feature>
<dbReference type="EMBL" id="NHPJ01000003">
    <property type="protein sequence ID" value="OYR59459.1"/>
    <property type="molecule type" value="Genomic_DNA"/>
</dbReference>
<evidence type="ECO:0000313" key="4">
    <source>
        <dbReference type="Proteomes" id="UP000216308"/>
    </source>
</evidence>
<organism evidence="3 4">
    <name type="scientific">Halorubrum halodurans</name>
    <dbReference type="NCBI Taxonomy" id="1383851"/>
    <lineage>
        <taxon>Archaea</taxon>
        <taxon>Methanobacteriati</taxon>
        <taxon>Methanobacteriota</taxon>
        <taxon>Stenosarchaea group</taxon>
        <taxon>Halobacteria</taxon>
        <taxon>Halobacteriales</taxon>
        <taxon>Haloferacaceae</taxon>
        <taxon>Halorubrum</taxon>
    </lineage>
</organism>
<dbReference type="InterPro" id="IPR058362">
    <property type="entry name" value="DUF8049"/>
</dbReference>
<evidence type="ECO:0000313" key="3">
    <source>
        <dbReference type="EMBL" id="OYR59459.1"/>
    </source>
</evidence>
<dbReference type="OrthoDB" id="305503at2157"/>
<keyword evidence="1" id="KW-0472">Membrane</keyword>
<feature type="transmembrane region" description="Helical" evidence="1">
    <location>
        <begin position="36"/>
        <end position="53"/>
    </location>
</feature>
<dbReference type="Pfam" id="PF26223">
    <property type="entry name" value="DUF8049"/>
    <property type="match status" value="1"/>
</dbReference>
<feature type="transmembrane region" description="Helical" evidence="1">
    <location>
        <begin position="65"/>
        <end position="87"/>
    </location>
</feature>
<feature type="transmembrane region" description="Helical" evidence="1">
    <location>
        <begin position="12"/>
        <end position="30"/>
    </location>
</feature>
<comment type="caution">
    <text evidence="3">The sequence shown here is derived from an EMBL/GenBank/DDBJ whole genome shotgun (WGS) entry which is preliminary data.</text>
</comment>
<name>A0A256ISB1_9EURY</name>
<dbReference type="AlphaFoldDB" id="A0A256ISB1"/>
<gene>
    <name evidence="3" type="ORF">DJ70_00370</name>
</gene>
<evidence type="ECO:0000259" key="2">
    <source>
        <dbReference type="Pfam" id="PF26223"/>
    </source>
</evidence>
<reference evidence="3 4" key="1">
    <citation type="journal article" date="2014" name="Front. Microbiol.">
        <title>Population and genomic analysis of the genus Halorubrum.</title>
        <authorList>
            <person name="Fullmer M.S."/>
            <person name="Soucy S.M."/>
            <person name="Swithers K.S."/>
            <person name="Makkay A.M."/>
            <person name="Wheeler R."/>
            <person name="Ventosa A."/>
            <person name="Gogarten J.P."/>
            <person name="Papke R.T."/>
        </authorList>
    </citation>
    <scope>NUCLEOTIDE SEQUENCE [LARGE SCALE GENOMIC DNA]</scope>
    <source>
        <strain evidence="3 4">Cb34</strain>
    </source>
</reference>
<accession>A0A256ISB1</accession>
<keyword evidence="1" id="KW-0812">Transmembrane</keyword>
<dbReference type="RefSeq" id="WP_094528998.1">
    <property type="nucleotide sequence ID" value="NZ_NHPJ01000003.1"/>
</dbReference>
<proteinExistence type="predicted"/>
<dbReference type="Proteomes" id="UP000216308">
    <property type="component" value="Unassembled WGS sequence"/>
</dbReference>